<comment type="similarity">
    <text evidence="1">Belongs to the SGT1 family.</text>
</comment>
<dbReference type="InterPro" id="IPR011990">
    <property type="entry name" value="TPR-like_helical_dom_sf"/>
</dbReference>
<dbReference type="InParanoid" id="G0VDH5"/>
<dbReference type="KEGG" id="ncs:NCAS_0C05470"/>
<evidence type="ECO:0000259" key="3">
    <source>
        <dbReference type="PROSITE" id="PS51048"/>
    </source>
</evidence>
<feature type="region of interest" description="Disordered" evidence="2">
    <location>
        <begin position="287"/>
        <end position="307"/>
    </location>
</feature>
<feature type="compositionally biased region" description="Low complexity" evidence="2">
    <location>
        <begin position="141"/>
        <end position="159"/>
    </location>
</feature>
<proteinExistence type="inferred from homology"/>
<dbReference type="HOGENOM" id="CLU_039532_3_0_1"/>
<sequence>MAIENDLKQAYKTLYDKKDPQTALTLYDKVLSQSSQNITALIYKAASLEKLYFGFADWHSDETLHNALDLLNKALNVAQERGDRSKIALVHFRIFIYFFNLKEFQRAKENLQLCKDLGYNDPTLPMWETKLETKLKKMAKKGTTTTTSNTTKIEPTKTTNIPSPKPADIPQPLAAETTQPKFRSDWYQSSNKVTLSLFIGNLPTTKSDINAKISAIDKRTLNVSYQIPNSHSEFQYEMKLSHQVDPENVTLHVFSKKLELTFTKLENLQWKTLEYKSDQMETTAKSFVKSTNNETSTDSTLNYPSSSKKQIDWSKLDVDEEEEDDDQKGSADEFFQKLYAGADPDTRRAMMKSFIESNGTTLNTNWEDVSKGKVEPAPPEGSELKHW</sequence>
<dbReference type="OMA" id="KIREDWY"/>
<gene>
    <name evidence="5" type="primary">NCAS0C05470</name>
    <name evidence="5" type="ordered locus">NCAS_0C05470</name>
</gene>
<dbReference type="EMBL" id="HE576754">
    <property type="protein sequence ID" value="CCC69537.1"/>
    <property type="molecule type" value="Genomic_DNA"/>
</dbReference>
<evidence type="ECO:0000313" key="6">
    <source>
        <dbReference type="Proteomes" id="UP000001640"/>
    </source>
</evidence>
<dbReference type="Pfam" id="PF05002">
    <property type="entry name" value="SGS"/>
    <property type="match status" value="1"/>
</dbReference>
<dbReference type="FunCoup" id="G0VDH5">
    <property type="interactions" value="1098"/>
</dbReference>
<dbReference type="RefSeq" id="XP_003675901.1">
    <property type="nucleotide sequence ID" value="XM_003675853.1"/>
</dbReference>
<dbReference type="eggNOG" id="KOG1309">
    <property type="taxonomic scope" value="Eukaryota"/>
</dbReference>
<dbReference type="GO" id="GO:0051087">
    <property type="term" value="F:protein-folding chaperone binding"/>
    <property type="evidence" value="ECO:0007669"/>
    <property type="project" value="InterPro"/>
</dbReference>
<evidence type="ECO:0000259" key="4">
    <source>
        <dbReference type="PROSITE" id="PS51203"/>
    </source>
</evidence>
<dbReference type="CDD" id="cd06466">
    <property type="entry name" value="p23_CS_SGT1_like"/>
    <property type="match status" value="1"/>
</dbReference>
<dbReference type="InterPro" id="IPR008978">
    <property type="entry name" value="HSP20-like_chaperone"/>
</dbReference>
<dbReference type="STRING" id="1064592.G0VDH5"/>
<evidence type="ECO:0000313" key="5">
    <source>
        <dbReference type="EMBL" id="CCC69537.1"/>
    </source>
</evidence>
<feature type="domain" description="CS" evidence="4">
    <location>
        <begin position="179"/>
        <end position="274"/>
    </location>
</feature>
<dbReference type="AlphaFoldDB" id="G0VDH5"/>
<dbReference type="PANTHER" id="PTHR45862">
    <property type="entry name" value="PROTEIN SGT1 HOMOLOG"/>
    <property type="match status" value="1"/>
</dbReference>
<dbReference type="GeneID" id="96903118"/>
<dbReference type="PROSITE" id="PS51048">
    <property type="entry name" value="SGS"/>
    <property type="match status" value="1"/>
</dbReference>
<feature type="region of interest" description="Disordered" evidence="2">
    <location>
        <begin position="138"/>
        <end position="168"/>
    </location>
</feature>
<reference evidence="5 6" key="1">
    <citation type="journal article" date="2011" name="Proc. Natl. Acad. Sci. U.S.A.">
        <title>Evolutionary erosion of yeast sex chromosomes by mating-type switching accidents.</title>
        <authorList>
            <person name="Gordon J.L."/>
            <person name="Armisen D."/>
            <person name="Proux-Wera E."/>
            <person name="Oheigeartaigh S.S."/>
            <person name="Byrne K.P."/>
            <person name="Wolfe K.H."/>
        </authorList>
    </citation>
    <scope>NUCLEOTIDE SEQUENCE [LARGE SCALE GENOMIC DNA]</scope>
    <source>
        <strain evidence="6">ATCC 76901 / BCRC 22586 / CBS 4309 / NBRC 1992 / NRRL Y-12630</strain>
    </source>
</reference>
<dbReference type="Gene3D" id="1.25.40.10">
    <property type="entry name" value="Tetratricopeptide repeat domain"/>
    <property type="match status" value="1"/>
</dbReference>
<dbReference type="Pfam" id="PF04969">
    <property type="entry name" value="CS"/>
    <property type="match status" value="1"/>
</dbReference>
<accession>G0VDH5</accession>
<dbReference type="Proteomes" id="UP000001640">
    <property type="component" value="Chromosome 3"/>
</dbReference>
<dbReference type="InterPro" id="IPR007699">
    <property type="entry name" value="SGS_dom"/>
</dbReference>
<dbReference type="InterPro" id="IPR044563">
    <property type="entry name" value="Sgt1-like"/>
</dbReference>
<evidence type="ECO:0000256" key="1">
    <source>
        <dbReference type="ARBA" id="ARBA00008509"/>
    </source>
</evidence>
<dbReference type="PROSITE" id="PS51203">
    <property type="entry name" value="CS"/>
    <property type="match status" value="1"/>
</dbReference>
<feature type="region of interest" description="Disordered" evidence="2">
    <location>
        <begin position="361"/>
        <end position="387"/>
    </location>
</feature>
<feature type="domain" description="SGS" evidence="3">
    <location>
        <begin position="302"/>
        <end position="387"/>
    </location>
</feature>
<name>G0VDH5_NAUCA</name>
<dbReference type="Gene3D" id="2.60.40.790">
    <property type="match status" value="1"/>
</dbReference>
<keyword evidence="6" id="KW-1185">Reference proteome</keyword>
<dbReference type="SUPFAM" id="SSF49764">
    <property type="entry name" value="HSP20-like chaperones"/>
    <property type="match status" value="1"/>
</dbReference>
<evidence type="ECO:0000256" key="2">
    <source>
        <dbReference type="SAM" id="MobiDB-lite"/>
    </source>
</evidence>
<reference key="2">
    <citation type="submission" date="2011-08" db="EMBL/GenBank/DDBJ databases">
        <title>Genome sequence of Naumovozyma castellii.</title>
        <authorList>
            <person name="Gordon J.L."/>
            <person name="Armisen D."/>
            <person name="Proux-Wera E."/>
            <person name="OhEigeartaigh S.S."/>
            <person name="Byrne K.P."/>
            <person name="Wolfe K.H."/>
        </authorList>
    </citation>
    <scope>NUCLEOTIDE SEQUENCE</scope>
    <source>
        <strain>Type strain:CBS 4309</strain>
    </source>
</reference>
<protein>
    <recommendedName>
        <fullName evidence="7">SGS domain-containing protein</fullName>
    </recommendedName>
</protein>
<organism evidence="5 6">
    <name type="scientific">Naumovozyma castellii</name>
    <name type="common">Yeast</name>
    <name type="synonym">Saccharomyces castellii</name>
    <dbReference type="NCBI Taxonomy" id="27288"/>
    <lineage>
        <taxon>Eukaryota</taxon>
        <taxon>Fungi</taxon>
        <taxon>Dikarya</taxon>
        <taxon>Ascomycota</taxon>
        <taxon>Saccharomycotina</taxon>
        <taxon>Saccharomycetes</taxon>
        <taxon>Saccharomycetales</taxon>
        <taxon>Saccharomycetaceae</taxon>
        <taxon>Naumovozyma</taxon>
    </lineage>
</organism>
<dbReference type="OrthoDB" id="1898560at2759"/>
<evidence type="ECO:0008006" key="7">
    <source>
        <dbReference type="Google" id="ProtNLM"/>
    </source>
</evidence>
<dbReference type="InterPro" id="IPR007052">
    <property type="entry name" value="CS_dom"/>
</dbReference>
<dbReference type="SUPFAM" id="SSF48452">
    <property type="entry name" value="TPR-like"/>
    <property type="match status" value="1"/>
</dbReference>